<reference evidence="4" key="1">
    <citation type="submission" date="2016-08" db="EMBL/GenBank/DDBJ databases">
        <authorList>
            <person name="Varghese N."/>
            <person name="Submissions Spin"/>
        </authorList>
    </citation>
    <scope>NUCLEOTIDE SEQUENCE [LARGE SCALE GENOMIC DNA]</scope>
    <source>
        <strain evidence="4">R-52791</strain>
    </source>
</reference>
<gene>
    <name evidence="3" type="ORF">GA0061077_0928</name>
</gene>
<organism evidence="3 4">
    <name type="scientific">Bifidobacterium commune</name>
    <dbReference type="NCBI Taxonomy" id="1505727"/>
    <lineage>
        <taxon>Bacteria</taxon>
        <taxon>Bacillati</taxon>
        <taxon>Actinomycetota</taxon>
        <taxon>Actinomycetes</taxon>
        <taxon>Bifidobacteriales</taxon>
        <taxon>Bifidobacteriaceae</taxon>
        <taxon>Bifidobacterium</taxon>
    </lineage>
</organism>
<dbReference type="PANTHER" id="PTHR24094:SF15">
    <property type="entry name" value="AMP-DEPENDENT SYNTHETASE_LIGASE DOMAIN-CONTAINING PROTEIN-RELATED"/>
    <property type="match status" value="1"/>
</dbReference>
<dbReference type="PANTHER" id="PTHR24094">
    <property type="entry name" value="SECRETED PROTEIN"/>
    <property type="match status" value="1"/>
</dbReference>
<keyword evidence="1" id="KW-0472">Membrane</keyword>
<dbReference type="Pfam" id="PF07510">
    <property type="entry name" value="GmrSD_C"/>
    <property type="match status" value="1"/>
</dbReference>
<feature type="transmembrane region" description="Helical" evidence="1">
    <location>
        <begin position="43"/>
        <end position="65"/>
    </location>
</feature>
<evidence type="ECO:0000259" key="2">
    <source>
        <dbReference type="Pfam" id="PF07510"/>
    </source>
</evidence>
<keyword evidence="4" id="KW-1185">Reference proteome</keyword>
<dbReference type="STRING" id="1505727.GA0061077_0928"/>
<dbReference type="EMBL" id="FMBL01000002">
    <property type="protein sequence ID" value="SCC80010.1"/>
    <property type="molecule type" value="Genomic_DNA"/>
</dbReference>
<keyword evidence="1" id="KW-0812">Transmembrane</keyword>
<proteinExistence type="predicted"/>
<evidence type="ECO:0000313" key="3">
    <source>
        <dbReference type="EMBL" id="SCC80010.1"/>
    </source>
</evidence>
<sequence>MKMRNAIKSVASKDCFDSVLFRGLFRRRNAAHFRRRRVNPDSLLTRFLILLVAAVCIGIGTGLLLPKISTPLAQVTGQYIATGPVAQVLAALPVDDHPSKQGYDRKSFSYNTIDEDGNGCTVRDDILKRDLTEVAYKSPSRCQIKSGMLQDPYTGKTIRFIRGRQTSSAVQIDHVVALENAWQSGAKQWDVQTKQRYGNDTYNLLAVDGPSNQEKGSASAAYWLPPSRQYRCAYVARQVGVKQKYALTVTTTEKQAISTVLRTCPTQQIPDH</sequence>
<evidence type="ECO:0000313" key="4">
    <source>
        <dbReference type="Proteomes" id="UP000242610"/>
    </source>
</evidence>
<keyword evidence="1" id="KW-1133">Transmembrane helix</keyword>
<evidence type="ECO:0000256" key="1">
    <source>
        <dbReference type="SAM" id="Phobius"/>
    </source>
</evidence>
<name>A0A1C4H5T9_9BIFI</name>
<protein>
    <recommendedName>
        <fullName evidence="2">GmrSD restriction endonucleases C-terminal domain-containing protein</fullName>
    </recommendedName>
</protein>
<dbReference type="InterPro" id="IPR011089">
    <property type="entry name" value="GmrSD_C"/>
</dbReference>
<accession>A0A1C4H5T9</accession>
<dbReference type="RefSeq" id="WP_375773991.1">
    <property type="nucleotide sequence ID" value="NZ_FMBL01000002.1"/>
</dbReference>
<dbReference type="AlphaFoldDB" id="A0A1C4H5T9"/>
<feature type="domain" description="GmrSD restriction endonucleases C-terminal" evidence="2">
    <location>
        <begin position="122"/>
        <end position="258"/>
    </location>
</feature>
<dbReference type="Proteomes" id="UP000242610">
    <property type="component" value="Unassembled WGS sequence"/>
</dbReference>